<feature type="transmembrane region" description="Helical" evidence="7">
    <location>
        <begin position="456"/>
        <end position="475"/>
    </location>
</feature>
<keyword evidence="9" id="KW-1185">Reference proteome</keyword>
<evidence type="ECO:0008006" key="10">
    <source>
        <dbReference type="Google" id="ProtNLM"/>
    </source>
</evidence>
<feature type="transmembrane region" description="Helical" evidence="7">
    <location>
        <begin position="201"/>
        <end position="219"/>
    </location>
</feature>
<dbReference type="GO" id="GO:0008506">
    <property type="term" value="F:sucrose:proton symporter activity"/>
    <property type="evidence" value="ECO:0007669"/>
    <property type="project" value="TreeGrafter"/>
</dbReference>
<evidence type="ECO:0000256" key="4">
    <source>
        <dbReference type="ARBA" id="ARBA00022989"/>
    </source>
</evidence>
<keyword evidence="4 7" id="KW-1133">Transmembrane helix</keyword>
<sequence>MVLSQQQVDTRPKRSLLQVGLITCCMVGIQFTWTVELSYGTPYLLSLNLSKELTALVWLAGPLSGLIVQPLIGAWSDKCTSKLGRRRPFIIIGSVLVCISLFCVGYAKEISRLLTSDEDNEARNNKLAIAIAVSSFYFLDFCLNAVQACCRSLFLDVFPISQQDTANAFGSNLGNLTNVFGYFIGYLDLVKYLPMLGHSQMGALCIAGILVFALSMTITCLSVQEIPLSADAVVKTDEPWYQVFVYIWYALRRLPPSVQTLCNAQFFAWMGWFPFLFYSTTWVSEIYFEAHQPERWDEGTRAGSFALLMYAIVSAVAGTILPMLTNHGFLSLKNTYTLSHTVFATAMLLTFFIHSVVGATLLLGLVGVSWATTMWIPFALIGEYLVIEQQRKSHLLQQRSSYATMEDETSSSSGVSSSSRTQVGEEEDDEERGQLLVAADDDTMDAGMVLGVHNMYVVFPQFAVAIIAALIFSVAKAMQQAEGPPVDDDDDEDQRGNWGVPWVLRFGGMMAIMAIVLSRRVVDVDLNNKK</sequence>
<feature type="transmembrane region" description="Helical" evidence="7">
    <location>
        <begin position="16"/>
        <end position="35"/>
    </location>
</feature>
<reference evidence="8 9" key="1">
    <citation type="submission" date="2023-03" db="EMBL/GenBank/DDBJ databases">
        <title>Genome sequence of Lichtheimia ornata CBS 291.66.</title>
        <authorList>
            <person name="Mohabir J.T."/>
            <person name="Shea T.P."/>
            <person name="Kurbessoian T."/>
            <person name="Berby B."/>
            <person name="Fontaine J."/>
            <person name="Livny J."/>
            <person name="Gnirke A."/>
            <person name="Stajich J.E."/>
            <person name="Cuomo C.A."/>
        </authorList>
    </citation>
    <scope>NUCLEOTIDE SEQUENCE [LARGE SCALE GENOMIC DNA]</scope>
    <source>
        <strain evidence="8">CBS 291.66</strain>
    </source>
</reference>
<keyword evidence="3 7" id="KW-0812">Transmembrane</keyword>
<protein>
    <recommendedName>
        <fullName evidence="10">Sucrose transporter</fullName>
    </recommendedName>
</protein>
<dbReference type="AlphaFoldDB" id="A0AAD7V3J2"/>
<gene>
    <name evidence="8" type="ORF">O0I10_006414</name>
</gene>
<dbReference type="SUPFAM" id="SSF103473">
    <property type="entry name" value="MFS general substrate transporter"/>
    <property type="match status" value="1"/>
</dbReference>
<evidence type="ECO:0000256" key="7">
    <source>
        <dbReference type="SAM" id="Phobius"/>
    </source>
</evidence>
<evidence type="ECO:0000256" key="3">
    <source>
        <dbReference type="ARBA" id="ARBA00022692"/>
    </source>
</evidence>
<feature type="region of interest" description="Disordered" evidence="6">
    <location>
        <begin position="403"/>
        <end position="432"/>
    </location>
</feature>
<feature type="transmembrane region" description="Helical" evidence="7">
    <location>
        <begin position="266"/>
        <end position="284"/>
    </location>
</feature>
<comment type="caution">
    <text evidence="8">The sequence shown here is derived from an EMBL/GenBank/DDBJ whole genome shotgun (WGS) entry which is preliminary data.</text>
</comment>
<dbReference type="PANTHER" id="PTHR19432">
    <property type="entry name" value="SUGAR TRANSPORTER"/>
    <property type="match status" value="1"/>
</dbReference>
<dbReference type="RefSeq" id="XP_058342799.1">
    <property type="nucleotide sequence ID" value="XM_058486442.1"/>
</dbReference>
<dbReference type="InterPro" id="IPR036259">
    <property type="entry name" value="MFS_trans_sf"/>
</dbReference>
<evidence type="ECO:0000256" key="6">
    <source>
        <dbReference type="SAM" id="MobiDB-lite"/>
    </source>
</evidence>
<feature type="transmembrane region" description="Helical" evidence="7">
    <location>
        <begin position="304"/>
        <end position="324"/>
    </location>
</feature>
<comment type="subcellular location">
    <subcellularLocation>
        <location evidence="1">Membrane</location>
        <topology evidence="1">Multi-pass membrane protein</topology>
    </subcellularLocation>
</comment>
<feature type="compositionally biased region" description="Low complexity" evidence="6">
    <location>
        <begin position="410"/>
        <end position="419"/>
    </location>
</feature>
<feature type="transmembrane region" description="Helical" evidence="7">
    <location>
        <begin position="502"/>
        <end position="522"/>
    </location>
</feature>
<evidence type="ECO:0000256" key="1">
    <source>
        <dbReference type="ARBA" id="ARBA00004141"/>
    </source>
</evidence>
<evidence type="ECO:0000313" key="8">
    <source>
        <dbReference type="EMBL" id="KAJ8657886.1"/>
    </source>
</evidence>
<keyword evidence="5 7" id="KW-0472">Membrane</keyword>
<dbReference type="Gene3D" id="1.20.1250.20">
    <property type="entry name" value="MFS general substrate transporter like domains"/>
    <property type="match status" value="1"/>
</dbReference>
<feature type="transmembrane region" description="Helical" evidence="7">
    <location>
        <begin position="88"/>
        <end position="107"/>
    </location>
</feature>
<keyword evidence="2" id="KW-0813">Transport</keyword>
<feature type="transmembrane region" description="Helical" evidence="7">
    <location>
        <begin position="127"/>
        <end position="146"/>
    </location>
</feature>
<dbReference type="PANTHER" id="PTHR19432:SF35">
    <property type="entry name" value="SOLUTE CARRIER FAMILY 45 MEMBER 3 ISOFORM X1"/>
    <property type="match status" value="1"/>
</dbReference>
<feature type="transmembrane region" description="Helical" evidence="7">
    <location>
        <begin position="363"/>
        <end position="387"/>
    </location>
</feature>
<name>A0AAD7V3J2_9FUNG</name>
<dbReference type="GeneID" id="83213825"/>
<feature type="transmembrane region" description="Helical" evidence="7">
    <location>
        <begin position="55"/>
        <end position="76"/>
    </location>
</feature>
<proteinExistence type="predicted"/>
<evidence type="ECO:0000256" key="2">
    <source>
        <dbReference type="ARBA" id="ARBA00022448"/>
    </source>
</evidence>
<evidence type="ECO:0000313" key="9">
    <source>
        <dbReference type="Proteomes" id="UP001234581"/>
    </source>
</evidence>
<evidence type="ECO:0000256" key="5">
    <source>
        <dbReference type="ARBA" id="ARBA00023136"/>
    </source>
</evidence>
<organism evidence="8 9">
    <name type="scientific">Lichtheimia ornata</name>
    <dbReference type="NCBI Taxonomy" id="688661"/>
    <lineage>
        <taxon>Eukaryota</taxon>
        <taxon>Fungi</taxon>
        <taxon>Fungi incertae sedis</taxon>
        <taxon>Mucoromycota</taxon>
        <taxon>Mucoromycotina</taxon>
        <taxon>Mucoromycetes</taxon>
        <taxon>Mucorales</taxon>
        <taxon>Lichtheimiaceae</taxon>
        <taxon>Lichtheimia</taxon>
    </lineage>
</organism>
<dbReference type="GO" id="GO:0005886">
    <property type="term" value="C:plasma membrane"/>
    <property type="evidence" value="ECO:0007669"/>
    <property type="project" value="TreeGrafter"/>
</dbReference>
<dbReference type="Proteomes" id="UP001234581">
    <property type="component" value="Unassembled WGS sequence"/>
</dbReference>
<accession>A0AAD7V3J2</accession>
<dbReference type="EMBL" id="JARTCD010000028">
    <property type="protein sequence ID" value="KAJ8657886.1"/>
    <property type="molecule type" value="Genomic_DNA"/>
</dbReference>
<feature type="transmembrane region" description="Helical" evidence="7">
    <location>
        <begin position="336"/>
        <end position="357"/>
    </location>
</feature>